<dbReference type="AlphaFoldDB" id="A0A8J2LHN8"/>
<feature type="compositionally biased region" description="Low complexity" evidence="1">
    <location>
        <begin position="36"/>
        <end position="53"/>
    </location>
</feature>
<name>A0A8J2LHN8_9HEXA</name>
<dbReference type="EMBL" id="CAJVCH010563043">
    <property type="protein sequence ID" value="CAG7831998.1"/>
    <property type="molecule type" value="Genomic_DNA"/>
</dbReference>
<comment type="caution">
    <text evidence="2">The sequence shown here is derived from an EMBL/GenBank/DDBJ whole genome shotgun (WGS) entry which is preliminary data.</text>
</comment>
<evidence type="ECO:0000256" key="1">
    <source>
        <dbReference type="SAM" id="MobiDB-lite"/>
    </source>
</evidence>
<keyword evidence="3" id="KW-1185">Reference proteome</keyword>
<feature type="region of interest" description="Disordered" evidence="1">
    <location>
        <begin position="27"/>
        <end position="146"/>
    </location>
</feature>
<protein>
    <submittedName>
        <fullName evidence="2">Uncharacterized protein</fullName>
    </submittedName>
</protein>
<feature type="non-terminal residue" evidence="2">
    <location>
        <position position="146"/>
    </location>
</feature>
<proteinExistence type="predicted"/>
<evidence type="ECO:0000313" key="3">
    <source>
        <dbReference type="Proteomes" id="UP000708208"/>
    </source>
</evidence>
<dbReference type="Proteomes" id="UP000708208">
    <property type="component" value="Unassembled WGS sequence"/>
</dbReference>
<feature type="compositionally biased region" description="Basic and acidic residues" evidence="1">
    <location>
        <begin position="127"/>
        <end position="137"/>
    </location>
</feature>
<gene>
    <name evidence="2" type="ORF">AFUS01_LOCUS41714</name>
</gene>
<sequence>MEGKHHSPHLKKVLKSYQLTAANTLSGPSSVLSRFNNTSDSTSSSSSSSNSSSPAGNISNVNIMERPYQASIMIKPEPGNLKSADESPGPGDGTCSGSLLHQQLKLKSLGTVSSPKAATTPFCPGPVKKEFPTREDSSPPSSIPSS</sequence>
<evidence type="ECO:0000313" key="2">
    <source>
        <dbReference type="EMBL" id="CAG7831998.1"/>
    </source>
</evidence>
<accession>A0A8J2LHN8</accession>
<organism evidence="2 3">
    <name type="scientific">Allacma fusca</name>
    <dbReference type="NCBI Taxonomy" id="39272"/>
    <lineage>
        <taxon>Eukaryota</taxon>
        <taxon>Metazoa</taxon>
        <taxon>Ecdysozoa</taxon>
        <taxon>Arthropoda</taxon>
        <taxon>Hexapoda</taxon>
        <taxon>Collembola</taxon>
        <taxon>Symphypleona</taxon>
        <taxon>Sminthuridae</taxon>
        <taxon>Allacma</taxon>
    </lineage>
</organism>
<reference evidence="2" key="1">
    <citation type="submission" date="2021-06" db="EMBL/GenBank/DDBJ databases">
        <authorList>
            <person name="Hodson N. C."/>
            <person name="Mongue J. A."/>
            <person name="Jaron S. K."/>
        </authorList>
    </citation>
    <scope>NUCLEOTIDE SEQUENCE</scope>
</reference>
<feature type="compositionally biased region" description="Low complexity" evidence="1">
    <location>
        <begin position="97"/>
        <end position="110"/>
    </location>
</feature>